<gene>
    <name evidence="1" type="ORF">VP01_2323g3</name>
</gene>
<dbReference type="VEuPathDB" id="FungiDB:VP01_2323g3"/>
<protein>
    <submittedName>
        <fullName evidence="1">Uncharacterized protein</fullName>
    </submittedName>
</protein>
<organism evidence="1 2">
    <name type="scientific">Puccinia sorghi</name>
    <dbReference type="NCBI Taxonomy" id="27349"/>
    <lineage>
        <taxon>Eukaryota</taxon>
        <taxon>Fungi</taxon>
        <taxon>Dikarya</taxon>
        <taxon>Basidiomycota</taxon>
        <taxon>Pucciniomycotina</taxon>
        <taxon>Pucciniomycetes</taxon>
        <taxon>Pucciniales</taxon>
        <taxon>Pucciniaceae</taxon>
        <taxon>Puccinia</taxon>
    </lineage>
</organism>
<proteinExistence type="predicted"/>
<comment type="caution">
    <text evidence="1">The sequence shown here is derived from an EMBL/GenBank/DDBJ whole genome shotgun (WGS) entry which is preliminary data.</text>
</comment>
<name>A0A0L6V7I9_9BASI</name>
<dbReference type="Proteomes" id="UP000037035">
    <property type="component" value="Unassembled WGS sequence"/>
</dbReference>
<dbReference type="AlphaFoldDB" id="A0A0L6V7I9"/>
<evidence type="ECO:0000313" key="2">
    <source>
        <dbReference type="Proteomes" id="UP000037035"/>
    </source>
</evidence>
<sequence length="208" mass="23733">MVGGTTEAYWEFLHVNCRQVELIYLTAAINSITILTQENFSLWPTRVINYLDLQVLKEFFLLGKGTVLETDKKNVRILITSKLDLAMQANVINHSNKDNIIQIWKSIDNYFASQHYANQPNVNGFITHLKSAIEQLHKVRINKDMVCILLSLTLLHTNQQAIGASSQSNPMQQVSLFTDPLRKFKPDAQSTKAPHPKSRCWMLLSACY</sequence>
<dbReference type="EMBL" id="LAVV01007196">
    <property type="protein sequence ID" value="KNZ56766.1"/>
    <property type="molecule type" value="Genomic_DNA"/>
</dbReference>
<accession>A0A0L6V7I9</accession>
<reference evidence="1 2" key="1">
    <citation type="submission" date="2015-08" db="EMBL/GenBank/DDBJ databases">
        <title>Next Generation Sequencing and Analysis of the Genome of Puccinia sorghi L Schw, the Causal Agent of Maize Common Rust.</title>
        <authorList>
            <person name="Rochi L."/>
            <person name="Burguener G."/>
            <person name="Darino M."/>
            <person name="Turjanski A."/>
            <person name="Kreff E."/>
            <person name="Dieguez M.J."/>
            <person name="Sacco F."/>
        </authorList>
    </citation>
    <scope>NUCLEOTIDE SEQUENCE [LARGE SCALE GENOMIC DNA]</scope>
    <source>
        <strain evidence="1 2">RO10H11247</strain>
    </source>
</reference>
<keyword evidence="2" id="KW-1185">Reference proteome</keyword>
<evidence type="ECO:0000313" key="1">
    <source>
        <dbReference type="EMBL" id="KNZ56766.1"/>
    </source>
</evidence>